<evidence type="ECO:0000256" key="1">
    <source>
        <dbReference type="ARBA" id="ARBA00023209"/>
    </source>
</evidence>
<dbReference type="GeneID" id="104949609"/>
<dbReference type="GO" id="GO:0004305">
    <property type="term" value="F:ethanolamine kinase activity"/>
    <property type="evidence" value="ECO:0007669"/>
    <property type="project" value="UniProtKB-EC"/>
</dbReference>
<dbReference type="SUPFAM" id="SSF56112">
    <property type="entry name" value="Protein kinase-like (PK-like)"/>
    <property type="match status" value="1"/>
</dbReference>
<dbReference type="RefSeq" id="XP_010774296.1">
    <property type="nucleotide sequence ID" value="XM_010775994.1"/>
</dbReference>
<dbReference type="Gene3D" id="3.90.1200.10">
    <property type="match status" value="1"/>
</dbReference>
<accession>A0A6I9NID9</accession>
<dbReference type="OrthoDB" id="10267235at2759"/>
<name>A0A6I9NID9_9TELE</name>
<keyword evidence="1" id="KW-0443">Lipid metabolism</keyword>
<evidence type="ECO:0000256" key="4">
    <source>
        <dbReference type="ARBA" id="ARBA00038211"/>
    </source>
</evidence>
<dbReference type="AlphaFoldDB" id="A0A6I9NID9"/>
<keyword evidence="6" id="KW-1185">Reference proteome</keyword>
<organism evidence="6 7">
    <name type="scientific">Notothenia coriiceps</name>
    <name type="common">black rockcod</name>
    <dbReference type="NCBI Taxonomy" id="8208"/>
    <lineage>
        <taxon>Eukaryota</taxon>
        <taxon>Metazoa</taxon>
        <taxon>Chordata</taxon>
        <taxon>Craniata</taxon>
        <taxon>Vertebrata</taxon>
        <taxon>Euteleostomi</taxon>
        <taxon>Actinopterygii</taxon>
        <taxon>Neopterygii</taxon>
        <taxon>Teleostei</taxon>
        <taxon>Neoteleostei</taxon>
        <taxon>Acanthomorphata</taxon>
        <taxon>Eupercaria</taxon>
        <taxon>Perciformes</taxon>
        <taxon>Notothenioidei</taxon>
        <taxon>Nototheniidae</taxon>
        <taxon>Notothenia</taxon>
    </lineage>
</organism>
<comment type="similarity">
    <text evidence="4">Belongs to the choline/ethanolamine kinase family.</text>
</comment>
<evidence type="ECO:0000256" key="3">
    <source>
        <dbReference type="ARBA" id="ARBA00037883"/>
    </source>
</evidence>
<protein>
    <recommendedName>
        <fullName evidence="5">ethanolamine kinase</fullName>
        <ecNumber evidence="5">2.7.1.82</ecNumber>
    </recommendedName>
</protein>
<dbReference type="PANTHER" id="PTHR22603:SF68">
    <property type="entry name" value="ETHANOLAMINE KINASE 1"/>
    <property type="match status" value="1"/>
</dbReference>
<evidence type="ECO:0000256" key="2">
    <source>
        <dbReference type="ARBA" id="ARBA00023264"/>
    </source>
</evidence>
<evidence type="ECO:0000256" key="5">
    <source>
        <dbReference type="ARBA" id="ARBA00038874"/>
    </source>
</evidence>
<keyword evidence="1" id="KW-0594">Phospholipid biosynthesis</keyword>
<gene>
    <name evidence="7" type="primary">LOC104949609</name>
</gene>
<dbReference type="PANTHER" id="PTHR22603">
    <property type="entry name" value="CHOLINE/ETHANOALAMINE KINASE"/>
    <property type="match status" value="1"/>
</dbReference>
<sequence>MDSKSDGARNQLLHFDLHIDEHKPHKGILDLLGRLRPNWDAQDIQMKRFTEGITNQLMGCFVAPLQEPGCVLVRLYGQMTELFVNRDRELEMFQVLHAHGCGPQIFCSFQNGICYEFVRGTVLEDELLLQPSIYRLIAAEMGRIHSIQPKCGAPAEPLLWTKMSHFLTLVQSYSSSEELRGTKSPVPSFETLSAEMETLKRHLSQIDSPTVLCHNDLLTKNIIYNHKEGMVKFIDYEYADYNYQAFDIGNHFNEFAGVSDVNYSRYPSRELQRDWLTAYLQSYNHSTGREVTVTEAEVTKLYIQVCKFSLASNFFWGVWAILQSRFSSIDFDFERAQSHDPGLIHNADYRQALQSSHSPAAQMGHEGTEMEAMNDVGIEELRL</sequence>
<keyword evidence="2" id="KW-1208">Phospholipid metabolism</keyword>
<dbReference type="Gene3D" id="3.30.200.20">
    <property type="entry name" value="Phosphorylase Kinase, domain 1"/>
    <property type="match status" value="1"/>
</dbReference>
<evidence type="ECO:0000313" key="6">
    <source>
        <dbReference type="Proteomes" id="UP000504611"/>
    </source>
</evidence>
<comment type="pathway">
    <text evidence="3">Phospholipid metabolism; phosphatidylethanolamine biosynthesis; phosphatidylethanolamine from ethanolamine: step 1/3.</text>
</comment>
<dbReference type="Proteomes" id="UP000504611">
    <property type="component" value="Unplaced"/>
</dbReference>
<dbReference type="KEGG" id="ncc:104949609"/>
<evidence type="ECO:0000313" key="7">
    <source>
        <dbReference type="RefSeq" id="XP_010774296.1"/>
    </source>
</evidence>
<dbReference type="Pfam" id="PF01633">
    <property type="entry name" value="Choline_kinase"/>
    <property type="match status" value="1"/>
</dbReference>
<reference evidence="7" key="1">
    <citation type="submission" date="2025-08" db="UniProtKB">
        <authorList>
            <consortium name="RefSeq"/>
        </authorList>
    </citation>
    <scope>IDENTIFICATION</scope>
    <source>
        <tissue evidence="7">Muscle</tissue>
    </source>
</reference>
<dbReference type="InterPro" id="IPR011009">
    <property type="entry name" value="Kinase-like_dom_sf"/>
</dbReference>
<keyword evidence="1" id="KW-0444">Lipid biosynthesis</keyword>
<dbReference type="GO" id="GO:0005737">
    <property type="term" value="C:cytoplasm"/>
    <property type="evidence" value="ECO:0007669"/>
    <property type="project" value="TreeGrafter"/>
</dbReference>
<dbReference type="EC" id="2.7.1.82" evidence="5"/>
<dbReference type="CDD" id="cd05157">
    <property type="entry name" value="ETNK_euk"/>
    <property type="match status" value="1"/>
</dbReference>
<dbReference type="GO" id="GO:0006646">
    <property type="term" value="P:phosphatidylethanolamine biosynthetic process"/>
    <property type="evidence" value="ECO:0007669"/>
    <property type="project" value="TreeGrafter"/>
</dbReference>
<proteinExistence type="inferred from homology"/>